<proteinExistence type="predicted"/>
<dbReference type="InterPro" id="IPR045863">
    <property type="entry name" value="CorA_TM1_TM2"/>
</dbReference>
<feature type="region of interest" description="Disordered" evidence="5">
    <location>
        <begin position="438"/>
        <end position="459"/>
    </location>
</feature>
<comment type="subcellular location">
    <subcellularLocation>
        <location evidence="1">Membrane</location>
        <topology evidence="1">Multi-pass membrane protein</topology>
    </subcellularLocation>
</comment>
<keyword evidence="8" id="KW-1185">Reference proteome</keyword>
<dbReference type="Pfam" id="PF01544">
    <property type="entry name" value="CorA"/>
    <property type="match status" value="1"/>
</dbReference>
<dbReference type="Gene3D" id="1.20.58.340">
    <property type="entry name" value="Magnesium transport protein CorA, transmembrane region"/>
    <property type="match status" value="1"/>
</dbReference>
<gene>
    <name evidence="7" type="ORF">Daus18300_013610</name>
</gene>
<protein>
    <submittedName>
        <fullName evidence="7">Uncharacterized protein</fullName>
    </submittedName>
</protein>
<evidence type="ECO:0000313" key="8">
    <source>
        <dbReference type="Proteomes" id="UP001583177"/>
    </source>
</evidence>
<reference evidence="7 8" key="1">
    <citation type="journal article" date="2024" name="IMA Fungus">
        <title>IMA Genome - F19 : A genome assembly and annotation guide to empower mycologists, including annotated draft genome sequences of Ceratocystis pirilliformis, Diaporthe australafricana, Fusarium ophioides, Paecilomyces lecythidis, and Sporothrix stenoceras.</title>
        <authorList>
            <person name="Aylward J."/>
            <person name="Wilson A.M."/>
            <person name="Visagie C.M."/>
            <person name="Spraker J."/>
            <person name="Barnes I."/>
            <person name="Buitendag C."/>
            <person name="Ceriani C."/>
            <person name="Del Mar Angel L."/>
            <person name="du Plessis D."/>
            <person name="Fuchs T."/>
            <person name="Gasser K."/>
            <person name="Kramer D."/>
            <person name="Li W."/>
            <person name="Munsamy K."/>
            <person name="Piso A."/>
            <person name="Price J.L."/>
            <person name="Sonnekus B."/>
            <person name="Thomas C."/>
            <person name="van der Nest A."/>
            <person name="van Dijk A."/>
            <person name="van Heerden A."/>
            <person name="van Vuuren N."/>
            <person name="Yilmaz N."/>
            <person name="Duong T.A."/>
            <person name="van der Merwe N.A."/>
            <person name="Wingfield M.J."/>
            <person name="Wingfield B.D."/>
        </authorList>
    </citation>
    <scope>NUCLEOTIDE SEQUENCE [LARGE SCALE GENOMIC DNA]</scope>
    <source>
        <strain evidence="7 8">CMW 18300</strain>
    </source>
</reference>
<feature type="chain" id="PRO_5046695854" evidence="6">
    <location>
        <begin position="20"/>
        <end position="953"/>
    </location>
</feature>
<dbReference type="EMBL" id="JAWRVE010000218">
    <property type="protein sequence ID" value="KAL1848509.1"/>
    <property type="molecule type" value="Genomic_DNA"/>
</dbReference>
<sequence>MLLKRIKLILLGHVRWLESLRMTDQPAGPETRRRLLKNGCFAANYWVTGELERAGKNSSWQPDDSITDTSFHVLKLVEYMNFCKKYDGGEEDGKKLAHRILGDIWVPWLHELDKLDRRASFAWPHALDEGVHKYRLADHFWIWKTLKALEDSGFLTHQASTKTRGEEKHPRKDEGLKWMLHFGDPKGSNDSDDSDDSGAEDRHSKRVYEKFGKVTKRLLPGDTQRGMLQRFTTVNDTSGERMLAVTRSPRENRYLFHARDTALFYGQDCGFFLTGSSFEGLWANTIESQIHHNESSEVGWDNAIRFALGIVAGCRDVTLNKRTPEDLVKRCVNVLINSSSHNGFFHGQLDEATKEPRIFYTEEDRDFYYHAGFEINYILLTNARAIDQCFEVDVTTPSPRAKPTATMSLRVGGDELKRPAQPHDFEILTRTTAQLKAQALGNQHSRDRSNPLVRQPEPDQHIDVSRRLNMKKVIPFNTLIDATKIIVIEEEWLYHFPPFFSAANIDITEQVNRCLDSLQSMEREEDDRSILTSQPAGGVITQELDGYRHVERKFRLPNGTKSVVLAAFVVDTPKQKHLGKREKKDMQSRSEPKPLNNYNFRWTLSNRRTAEKAKKRFIWLPCANAETALLCWVASPGQERAAISLFFDRHSRYEKYTWDDTTMVLNTWQTELHLSFYVLAHTLVPRYGGLPPGNNDEFPGGSSKEIRRASMGFRFDGDFFDRYWTCHYIECIPNMPPRLEWPFPFDSSGKRADKQWWQRKVLELFLLDEILCQISKSAIDILSEVRKELGVEESSLSFSILNSEAYSSSKDNWHRFEQILQAVEEDLTSTLHTLQKWNSRERDRGQEKPRWIRSDERKYRGAINKYQGSTERQTRDLGIHRDTIRKLKDTLATSSQKIRNDRELHRNENIRYFTYVTVIFLPLGFAASFYSMNGAPAPDLLISLVEFAAAAFA</sequence>
<name>A0ABR3VYG0_9PEZI</name>
<feature type="signal peptide" evidence="6">
    <location>
        <begin position="1"/>
        <end position="19"/>
    </location>
</feature>
<evidence type="ECO:0000256" key="2">
    <source>
        <dbReference type="ARBA" id="ARBA00022692"/>
    </source>
</evidence>
<keyword evidence="3" id="KW-1133">Transmembrane helix</keyword>
<dbReference type="Proteomes" id="UP001583177">
    <property type="component" value="Unassembled WGS sequence"/>
</dbReference>
<evidence type="ECO:0000256" key="1">
    <source>
        <dbReference type="ARBA" id="ARBA00004141"/>
    </source>
</evidence>
<accession>A0ABR3VYG0</accession>
<keyword evidence="2" id="KW-0812">Transmembrane</keyword>
<evidence type="ECO:0000256" key="4">
    <source>
        <dbReference type="ARBA" id="ARBA00023136"/>
    </source>
</evidence>
<comment type="caution">
    <text evidence="7">The sequence shown here is derived from an EMBL/GenBank/DDBJ whole genome shotgun (WGS) entry which is preliminary data.</text>
</comment>
<feature type="region of interest" description="Disordered" evidence="5">
    <location>
        <begin position="182"/>
        <end position="203"/>
    </location>
</feature>
<keyword evidence="6" id="KW-0732">Signal</keyword>
<evidence type="ECO:0000256" key="5">
    <source>
        <dbReference type="SAM" id="MobiDB-lite"/>
    </source>
</evidence>
<dbReference type="SUPFAM" id="SSF144083">
    <property type="entry name" value="Magnesium transport protein CorA, transmembrane region"/>
    <property type="match status" value="1"/>
</dbReference>
<feature type="non-terminal residue" evidence="7">
    <location>
        <position position="953"/>
    </location>
</feature>
<keyword evidence="4" id="KW-0472">Membrane</keyword>
<evidence type="ECO:0000256" key="6">
    <source>
        <dbReference type="SAM" id="SignalP"/>
    </source>
</evidence>
<dbReference type="InterPro" id="IPR002523">
    <property type="entry name" value="MgTranspt_CorA/ZnTranspt_ZntB"/>
</dbReference>
<evidence type="ECO:0000256" key="3">
    <source>
        <dbReference type="ARBA" id="ARBA00022989"/>
    </source>
</evidence>
<evidence type="ECO:0000313" key="7">
    <source>
        <dbReference type="EMBL" id="KAL1848509.1"/>
    </source>
</evidence>
<organism evidence="7 8">
    <name type="scientific">Diaporthe australafricana</name>
    <dbReference type="NCBI Taxonomy" id="127596"/>
    <lineage>
        <taxon>Eukaryota</taxon>
        <taxon>Fungi</taxon>
        <taxon>Dikarya</taxon>
        <taxon>Ascomycota</taxon>
        <taxon>Pezizomycotina</taxon>
        <taxon>Sordariomycetes</taxon>
        <taxon>Sordariomycetidae</taxon>
        <taxon>Diaporthales</taxon>
        <taxon>Diaporthaceae</taxon>
        <taxon>Diaporthe</taxon>
    </lineage>
</organism>